<accession>A0ABY6XIC7</accession>
<keyword evidence="1" id="KW-0175">Coiled coil</keyword>
<evidence type="ECO:0000313" key="2">
    <source>
        <dbReference type="EMBL" id="VWC45263.1"/>
    </source>
</evidence>
<keyword evidence="3" id="KW-1185">Reference proteome</keyword>
<organism evidence="2 3">
    <name type="scientific">Burkholderia aenigmatica</name>
    <dbReference type="NCBI Taxonomy" id="2015348"/>
    <lineage>
        <taxon>Bacteria</taxon>
        <taxon>Pseudomonadati</taxon>
        <taxon>Pseudomonadota</taxon>
        <taxon>Betaproteobacteria</taxon>
        <taxon>Burkholderiales</taxon>
        <taxon>Burkholderiaceae</taxon>
        <taxon>Burkholderia</taxon>
        <taxon>Burkholderia cepacia complex</taxon>
    </lineage>
</organism>
<name>A0ABY6XIC7_9BURK</name>
<dbReference type="Proteomes" id="UP000494120">
    <property type="component" value="Unassembled WGS sequence"/>
</dbReference>
<feature type="coiled-coil region" evidence="1">
    <location>
        <begin position="271"/>
        <end position="305"/>
    </location>
</feature>
<reference evidence="2 3" key="1">
    <citation type="submission" date="2019-09" db="EMBL/GenBank/DDBJ databases">
        <authorList>
            <person name="Depoorter E."/>
        </authorList>
    </citation>
    <scope>NUCLEOTIDE SEQUENCE [LARGE SCALE GENOMIC DNA]</scope>
    <source>
        <strain evidence="2 3">R-17378</strain>
    </source>
</reference>
<dbReference type="Pfam" id="PF01076">
    <property type="entry name" value="Mob_Pre"/>
    <property type="match status" value="1"/>
</dbReference>
<evidence type="ECO:0000313" key="3">
    <source>
        <dbReference type="Proteomes" id="UP000494120"/>
    </source>
</evidence>
<protein>
    <recommendedName>
        <fullName evidence="4">Plasmid recombination enzyme</fullName>
    </recommendedName>
</protein>
<gene>
    <name evidence="2" type="ORF">BLA17378_00251</name>
</gene>
<proteinExistence type="predicted"/>
<dbReference type="Gene3D" id="3.30.930.30">
    <property type="match status" value="1"/>
</dbReference>
<dbReference type="EMBL" id="CABVQG010000001">
    <property type="protein sequence ID" value="VWC45263.1"/>
    <property type="molecule type" value="Genomic_DNA"/>
</dbReference>
<dbReference type="RefSeq" id="WP_174955478.1">
    <property type="nucleotide sequence ID" value="NZ_CABVQG010000001.1"/>
</dbReference>
<dbReference type="CDD" id="cd17242">
    <property type="entry name" value="MobM_relaxase"/>
    <property type="match status" value="1"/>
</dbReference>
<sequence length="361" mass="40999">MGFQFIHMESYARVAGKGKEGGHNIRDIIDEVKRAPGAVSHIESPQKPTVLFGMDPEDVYTESVTWAEQAKDAKGRKLRKDGLCLLAGVISCPDHESQKWDRYKIASVKWLKKKYGDRLKSVVEHTDEAHPHLHFYVVPNAGERFETIHEGQKAANEAKAQGKVKGEQNSAYKKAMSMLQDQFYLQLASYFGFTRFGPKRSRMTRKEWKQKQHDAELLAQVKERVKKAENEGYETGLNRGVAEASKIGAKTGAFLSGVWTKGVLGSWHTPTAKAQQEAENQKANAKRYRAERNAARQAVETAEQRARIKVEDELSALREESEKKDRIIASQKEDLEKYEGELNFYRPQNSKDWENSTKNGI</sequence>
<evidence type="ECO:0000256" key="1">
    <source>
        <dbReference type="SAM" id="Coils"/>
    </source>
</evidence>
<dbReference type="InterPro" id="IPR001668">
    <property type="entry name" value="Mob_Pre"/>
</dbReference>
<evidence type="ECO:0008006" key="4">
    <source>
        <dbReference type="Google" id="ProtNLM"/>
    </source>
</evidence>
<comment type="caution">
    <text evidence="2">The sequence shown here is derived from an EMBL/GenBank/DDBJ whole genome shotgun (WGS) entry which is preliminary data.</text>
</comment>